<comment type="caution">
    <text evidence="4">The sequence shown here is derived from an EMBL/GenBank/DDBJ whole genome shotgun (WGS) entry which is preliminary data.</text>
</comment>
<name>A0A0M0JR91_9EUKA</name>
<dbReference type="EMBL" id="JWZX01002515">
    <property type="protein sequence ID" value="KOO28773.1"/>
    <property type="molecule type" value="Genomic_DNA"/>
</dbReference>
<evidence type="ECO:0000256" key="1">
    <source>
        <dbReference type="ARBA" id="ARBA00022884"/>
    </source>
</evidence>
<dbReference type="InterPro" id="IPR012677">
    <property type="entry name" value="Nucleotide-bd_a/b_plait_sf"/>
</dbReference>
<gene>
    <name evidence="4" type="ORF">Ctob_005553</name>
</gene>
<dbReference type="GO" id="GO:0003723">
    <property type="term" value="F:RNA binding"/>
    <property type="evidence" value="ECO:0007669"/>
    <property type="project" value="UniProtKB-UniRule"/>
</dbReference>
<feature type="domain" description="RRM" evidence="3">
    <location>
        <begin position="10"/>
        <end position="88"/>
    </location>
</feature>
<dbReference type="Pfam" id="PF00076">
    <property type="entry name" value="RRM_1"/>
    <property type="match status" value="1"/>
</dbReference>
<reference evidence="5" key="1">
    <citation type="journal article" date="2015" name="PLoS Genet.">
        <title>Genome Sequence and Transcriptome Analyses of Chrysochromulina tobin: Metabolic Tools for Enhanced Algal Fitness in the Prominent Order Prymnesiales (Haptophyceae).</title>
        <authorList>
            <person name="Hovde B.T."/>
            <person name="Deodato C.R."/>
            <person name="Hunsperger H.M."/>
            <person name="Ryken S.A."/>
            <person name="Yost W."/>
            <person name="Jha R.K."/>
            <person name="Patterson J."/>
            <person name="Monnat R.J. Jr."/>
            <person name="Barlow S.B."/>
            <person name="Starkenburg S.R."/>
            <person name="Cattolico R.A."/>
        </authorList>
    </citation>
    <scope>NUCLEOTIDE SEQUENCE</scope>
    <source>
        <strain evidence="5">CCMP291</strain>
    </source>
</reference>
<evidence type="ECO:0000256" key="2">
    <source>
        <dbReference type="PROSITE-ProRule" id="PRU00176"/>
    </source>
</evidence>
<proteinExistence type="predicted"/>
<dbReference type="GO" id="GO:0016853">
    <property type="term" value="F:isomerase activity"/>
    <property type="evidence" value="ECO:0007669"/>
    <property type="project" value="UniProtKB-KW"/>
</dbReference>
<keyword evidence="4" id="KW-0413">Isomerase</keyword>
<dbReference type="PANTHER" id="PTHR48037:SF1">
    <property type="entry name" value="RRM DOMAIN-CONTAINING PROTEIN"/>
    <property type="match status" value="1"/>
</dbReference>
<evidence type="ECO:0000313" key="4">
    <source>
        <dbReference type="EMBL" id="KOO28773.1"/>
    </source>
</evidence>
<dbReference type="SMART" id="SM00360">
    <property type="entry name" value="RRM"/>
    <property type="match status" value="1"/>
</dbReference>
<dbReference type="AlphaFoldDB" id="A0A0M0JR91"/>
<keyword evidence="5" id="KW-1185">Reference proteome</keyword>
<keyword evidence="1 2" id="KW-0694">RNA-binding</keyword>
<protein>
    <submittedName>
        <fullName evidence="4">Peptidyl-prolyl cis-trans isomerase e</fullName>
    </submittedName>
</protein>
<organism evidence="4 5">
    <name type="scientific">Chrysochromulina tobinii</name>
    <dbReference type="NCBI Taxonomy" id="1460289"/>
    <lineage>
        <taxon>Eukaryota</taxon>
        <taxon>Haptista</taxon>
        <taxon>Haptophyta</taxon>
        <taxon>Prymnesiophyceae</taxon>
        <taxon>Prymnesiales</taxon>
        <taxon>Chrysochromulinaceae</taxon>
        <taxon>Chrysochromulina</taxon>
    </lineage>
</organism>
<evidence type="ECO:0000313" key="5">
    <source>
        <dbReference type="Proteomes" id="UP000037460"/>
    </source>
</evidence>
<dbReference type="OrthoDB" id="193499at2759"/>
<accession>A0A0M0JR91</accession>
<dbReference type="InterPro" id="IPR034168">
    <property type="entry name" value="PPIE_RRM"/>
</dbReference>
<sequence length="130" mass="14065">MAQGNVNDKRTLYVGGLEESVTKETIAAAFRPFGELTDVNLPMDAASSKHKGFAFVQFDDKADAAEAMDNMHNAELFGRVLRVNLAKPDAIKGGHRPVWESLADEFFNKEGAIGGEAPEGDDRVREVVGA</sequence>
<dbReference type="SUPFAM" id="SSF54928">
    <property type="entry name" value="RNA-binding domain, RBD"/>
    <property type="match status" value="1"/>
</dbReference>
<dbReference type="PANTHER" id="PTHR48037">
    <property type="entry name" value="ATPASE E1"/>
    <property type="match status" value="1"/>
</dbReference>
<dbReference type="InterPro" id="IPR000504">
    <property type="entry name" value="RRM_dom"/>
</dbReference>
<evidence type="ECO:0000259" key="3">
    <source>
        <dbReference type="PROSITE" id="PS50102"/>
    </source>
</evidence>
<dbReference type="PROSITE" id="PS50102">
    <property type="entry name" value="RRM"/>
    <property type="match status" value="1"/>
</dbReference>
<dbReference type="Proteomes" id="UP000037460">
    <property type="component" value="Unassembled WGS sequence"/>
</dbReference>
<dbReference type="CDD" id="cd12347">
    <property type="entry name" value="RRM_PPIE"/>
    <property type="match status" value="1"/>
</dbReference>
<dbReference type="InterPro" id="IPR035979">
    <property type="entry name" value="RBD_domain_sf"/>
</dbReference>
<dbReference type="Gene3D" id="3.30.70.330">
    <property type="match status" value="1"/>
</dbReference>